<dbReference type="Proteomes" id="UP000000851">
    <property type="component" value="Chromosome"/>
</dbReference>
<dbReference type="InParanoid" id="C7PX89"/>
<feature type="region of interest" description="Disordered" evidence="1">
    <location>
        <begin position="1"/>
        <end position="41"/>
    </location>
</feature>
<protein>
    <recommendedName>
        <fullName evidence="4">TIGR02678 family protein</fullName>
    </recommendedName>
</protein>
<dbReference type="KEGG" id="cai:Caci_0488"/>
<accession>C7PX89</accession>
<dbReference type="AlphaFoldDB" id="C7PX89"/>
<feature type="compositionally biased region" description="Polar residues" evidence="1">
    <location>
        <begin position="22"/>
        <end position="33"/>
    </location>
</feature>
<reference evidence="2 3" key="1">
    <citation type="journal article" date="2009" name="Stand. Genomic Sci.">
        <title>Complete genome sequence of Catenulispora acidiphila type strain (ID 139908).</title>
        <authorList>
            <person name="Copeland A."/>
            <person name="Lapidus A."/>
            <person name="Glavina Del Rio T."/>
            <person name="Nolan M."/>
            <person name="Lucas S."/>
            <person name="Chen F."/>
            <person name="Tice H."/>
            <person name="Cheng J.F."/>
            <person name="Bruce D."/>
            <person name="Goodwin L."/>
            <person name="Pitluck S."/>
            <person name="Mikhailova N."/>
            <person name="Pati A."/>
            <person name="Ivanova N."/>
            <person name="Mavromatis K."/>
            <person name="Chen A."/>
            <person name="Palaniappan K."/>
            <person name="Chain P."/>
            <person name="Land M."/>
            <person name="Hauser L."/>
            <person name="Chang Y.J."/>
            <person name="Jeffries C.D."/>
            <person name="Chertkov O."/>
            <person name="Brettin T."/>
            <person name="Detter J.C."/>
            <person name="Han C."/>
            <person name="Ali Z."/>
            <person name="Tindall B.J."/>
            <person name="Goker M."/>
            <person name="Bristow J."/>
            <person name="Eisen J.A."/>
            <person name="Markowitz V."/>
            <person name="Hugenholtz P."/>
            <person name="Kyrpides N.C."/>
            <person name="Klenk H.P."/>
        </authorList>
    </citation>
    <scope>NUCLEOTIDE SEQUENCE [LARGE SCALE GENOMIC DNA]</scope>
    <source>
        <strain evidence="3">DSM 44928 / JCM 14897 / NBRC 102108 / NRRL B-24433 / ID139908</strain>
    </source>
</reference>
<evidence type="ECO:0000256" key="1">
    <source>
        <dbReference type="SAM" id="MobiDB-lite"/>
    </source>
</evidence>
<dbReference type="eggNOG" id="ENOG502Z813">
    <property type="taxonomic scope" value="Bacteria"/>
</dbReference>
<name>C7PX89_CATAD</name>
<organism evidence="2 3">
    <name type="scientific">Catenulispora acidiphila (strain DSM 44928 / JCM 14897 / NBRC 102108 / NRRL B-24433 / ID139908)</name>
    <dbReference type="NCBI Taxonomy" id="479433"/>
    <lineage>
        <taxon>Bacteria</taxon>
        <taxon>Bacillati</taxon>
        <taxon>Actinomycetota</taxon>
        <taxon>Actinomycetes</taxon>
        <taxon>Catenulisporales</taxon>
        <taxon>Catenulisporaceae</taxon>
        <taxon>Catenulispora</taxon>
    </lineage>
</organism>
<sequence length="427" mass="46531">MSAVDTAAGQPDPAAFGHTVSDETVTGQTSPHQPSDHHVERRRAARALLASPLLTARDDDFRLVRKHAAELAGWFADQAGWRLTVDAETARLFKKPAALDDATRPAHAPKSKVPFTRRRYVLLCLALAVLERSESQTTLGRLAEGVLTGAADPALTEAGITFAMERREERADLVAVVRLLLAWGVLTRVQGDEDAFVADSGNDVLYDLDRRVTGGLLATSRSASTVTATAFEQRLTTLAAEPIPDTDDLRLRSLRHAMTRRLLDDPVVYYADLTEPERAYLAGQRVAITRRITDLTGLIPEMRAEGIAMVDPDDALTDVRMPEQGTDGHVTLLIATKLATDGMAPTVPELIRFVQAQARLHVSYWRKTAAEPAAAADLAEQAVAKLEALNLVIRVPDDHGDVRIHPRSALMRFTMTDPTIKKAGARA</sequence>
<dbReference type="STRING" id="479433.Caci_0488"/>
<dbReference type="EMBL" id="CP001700">
    <property type="protein sequence ID" value="ACU69440.1"/>
    <property type="molecule type" value="Genomic_DNA"/>
</dbReference>
<dbReference type="NCBIfam" id="TIGR02678">
    <property type="entry name" value="TIGR02678 family protein"/>
    <property type="match status" value="1"/>
</dbReference>
<proteinExistence type="predicted"/>
<dbReference type="Pfam" id="PF09661">
    <property type="entry name" value="DUF2398"/>
    <property type="match status" value="1"/>
</dbReference>
<gene>
    <name evidence="2" type="ordered locus">Caci_0488</name>
</gene>
<dbReference type="HOGENOM" id="CLU_049155_0_0_11"/>
<keyword evidence="3" id="KW-1185">Reference proteome</keyword>
<evidence type="ECO:0000313" key="3">
    <source>
        <dbReference type="Proteomes" id="UP000000851"/>
    </source>
</evidence>
<evidence type="ECO:0008006" key="4">
    <source>
        <dbReference type="Google" id="ProtNLM"/>
    </source>
</evidence>
<evidence type="ECO:0000313" key="2">
    <source>
        <dbReference type="EMBL" id="ACU69440.1"/>
    </source>
</evidence>
<dbReference type="InterPro" id="IPR013494">
    <property type="entry name" value="CHP02678"/>
</dbReference>
<dbReference type="OrthoDB" id="188354at2"/>
<dbReference type="RefSeq" id="WP_012784735.1">
    <property type="nucleotide sequence ID" value="NC_013131.1"/>
</dbReference>